<dbReference type="SUPFAM" id="SSF52151">
    <property type="entry name" value="FabD/lysophospholipase-like"/>
    <property type="match status" value="1"/>
</dbReference>
<dbReference type="RefSeq" id="WP_379832012.1">
    <property type="nucleotide sequence ID" value="NZ_JBHUHU010000005.1"/>
</dbReference>
<evidence type="ECO:0000313" key="3">
    <source>
        <dbReference type="EMBL" id="MFD2101433.1"/>
    </source>
</evidence>
<evidence type="ECO:0000256" key="1">
    <source>
        <dbReference type="ARBA" id="ARBA00023098"/>
    </source>
</evidence>
<dbReference type="InterPro" id="IPR002641">
    <property type="entry name" value="PNPLA_dom"/>
</dbReference>
<organism evidence="3 4">
    <name type="scientific">Flagellimonas iocasae</name>
    <dbReference type="NCBI Taxonomy" id="2055905"/>
    <lineage>
        <taxon>Bacteria</taxon>
        <taxon>Pseudomonadati</taxon>
        <taxon>Bacteroidota</taxon>
        <taxon>Flavobacteriia</taxon>
        <taxon>Flavobacteriales</taxon>
        <taxon>Flavobacteriaceae</taxon>
        <taxon>Flagellimonas</taxon>
    </lineage>
</organism>
<keyword evidence="4" id="KW-1185">Reference proteome</keyword>
<dbReference type="InterPro" id="IPR016035">
    <property type="entry name" value="Acyl_Trfase/lysoPLipase"/>
</dbReference>
<dbReference type="Pfam" id="PF01734">
    <property type="entry name" value="Patatin"/>
    <property type="match status" value="1"/>
</dbReference>
<proteinExistence type="predicted"/>
<dbReference type="EMBL" id="JBHUHU010000005">
    <property type="protein sequence ID" value="MFD2101433.1"/>
    <property type="molecule type" value="Genomic_DNA"/>
</dbReference>
<sequence length="579" mass="64245">MSKSNNTFHLGFTMAGAVSAGAYTAGFMDYILEALDNWENAKKEANPDNVIPKHNVMIDALGGASAGGMVSMITTLALYSGNHQTVKEVSKTKTGNILYDSWVFLDDDDSLYNGTKKGMTTFEKMLSTSDLTGDRGAPSLLNSSPIDTIAEKVFEKIPKDAGTANFPSYISEDLRLLLTITSLRPVDYKVKLSKLKSKFLDSTPGHKISHHDIVAHFKLNYDEIVDNDKFLPFRPNAKGHKEGSNREFLANVTKATGAFPIGLAPRYFADDFSSAYVNHSLSQRKAFDANMDIELDTTSVSDFQFTAVDGGAINNEPFDEILRTLVANHGTANKKNPKYGTVLIDPFPNFEYDKSSGDTDLKLTSIMDIVGYLIPTVLNQARNKQTDTYGIGLFKLMAFPRKLKLGTTQEVDHPPLATGGIGGFGGFLDIDFRIHDFFLGRKNAQNFLRGVFFMQYDATDKNNLFYGAHPTTIAKFGRTVDGKTYLPIIPDVGKLDKDDDSNPSRYKVQEFPKFKEAAFLKLRKPIKKRLKAVLKAELKGKVTNWAMRIGLGIVISLLSKKMTKWIMDTIIKDFKARGM</sequence>
<protein>
    <submittedName>
        <fullName evidence="3">Patatin-like phospholipase family protein</fullName>
    </submittedName>
</protein>
<keyword evidence="1" id="KW-0443">Lipid metabolism</keyword>
<dbReference type="Proteomes" id="UP001597342">
    <property type="component" value="Unassembled WGS sequence"/>
</dbReference>
<feature type="domain" description="PNPLA" evidence="2">
    <location>
        <begin position="14"/>
        <end position="320"/>
    </location>
</feature>
<name>A0ABW4Y208_9FLAO</name>
<accession>A0ABW4Y208</accession>
<evidence type="ECO:0000259" key="2">
    <source>
        <dbReference type="Pfam" id="PF01734"/>
    </source>
</evidence>
<comment type="caution">
    <text evidence="3">The sequence shown here is derived from an EMBL/GenBank/DDBJ whole genome shotgun (WGS) entry which is preliminary data.</text>
</comment>
<evidence type="ECO:0000313" key="4">
    <source>
        <dbReference type="Proteomes" id="UP001597342"/>
    </source>
</evidence>
<reference evidence="4" key="1">
    <citation type="journal article" date="2019" name="Int. J. Syst. Evol. Microbiol.">
        <title>The Global Catalogue of Microorganisms (GCM) 10K type strain sequencing project: providing services to taxonomists for standard genome sequencing and annotation.</title>
        <authorList>
            <consortium name="The Broad Institute Genomics Platform"/>
            <consortium name="The Broad Institute Genome Sequencing Center for Infectious Disease"/>
            <person name="Wu L."/>
            <person name="Ma J."/>
        </authorList>
    </citation>
    <scope>NUCLEOTIDE SEQUENCE [LARGE SCALE GENOMIC DNA]</scope>
    <source>
        <strain evidence="4">JCM 3389</strain>
    </source>
</reference>
<gene>
    <name evidence="3" type="ORF">ACFSJE_16715</name>
</gene>